<evidence type="ECO:0000256" key="1">
    <source>
        <dbReference type="ARBA" id="ARBA00001936"/>
    </source>
</evidence>
<keyword evidence="4" id="KW-0378">Hydrolase</keyword>
<dbReference type="SUPFAM" id="SSF55811">
    <property type="entry name" value="Nudix"/>
    <property type="match status" value="1"/>
</dbReference>
<gene>
    <name evidence="9" type="ORF">D9543_07790</name>
    <name evidence="8" type="ORF">GWO63_007235</name>
</gene>
<dbReference type="InterPro" id="IPR000086">
    <property type="entry name" value="NUDIX_hydrolase_dom"/>
</dbReference>
<keyword evidence="11" id="KW-1185">Reference proteome</keyword>
<keyword evidence="6" id="KW-0464">Manganese</keyword>
<comment type="caution">
    <text evidence="9">The sequence shown here is derived from an EMBL/GenBank/DDBJ whole genome shotgun (WGS) entry which is preliminary data.</text>
</comment>
<dbReference type="GeneID" id="92746353"/>
<dbReference type="PANTHER" id="PTHR12318:SF0">
    <property type="entry name" value="ACYL-COENZYME A DIPHOSPHATASE NUDT19"/>
    <property type="match status" value="1"/>
</dbReference>
<dbReference type="InterPro" id="IPR039121">
    <property type="entry name" value="NUDT19"/>
</dbReference>
<keyword evidence="3" id="KW-0479">Metal-binding</keyword>
<reference evidence="9 10" key="1">
    <citation type="submission" date="2018-10" db="EMBL/GenBank/DDBJ databases">
        <title>Corynebacterium macginleyi genome sequencing and assembly of the type strain and two clinical samples.</title>
        <authorList>
            <person name="Bernier A.-M."/>
            <person name="Bernard K."/>
        </authorList>
    </citation>
    <scope>NUCLEOTIDE SEQUENCE [LARGE SCALE GENOMIC DNA]</scope>
    <source>
        <strain evidence="9 10">NML 120205</strain>
    </source>
</reference>
<dbReference type="CDD" id="cd18870">
    <property type="entry name" value="NUDIX_AcylCoAdiphos_Nudt19"/>
    <property type="match status" value="1"/>
</dbReference>
<reference evidence="8 11" key="2">
    <citation type="submission" date="2021-01" db="EMBL/GenBank/DDBJ databases">
        <title>Complete genome sequences of Corynebacterium macginleyi strains isolated from infectious keratitis.</title>
        <authorList>
            <person name="Sagerfors S."/>
            <person name="Poehlein A."/>
            <person name="Soderquist B."/>
            <person name="Bruggemann H."/>
        </authorList>
    </citation>
    <scope>NUCLEOTIDE SEQUENCE [LARGE SCALE GENOMIC DNA]</scope>
    <source>
        <strain evidence="8 11">12T220</strain>
    </source>
</reference>
<accession>A0A3M0G3D9</accession>
<dbReference type="Gene3D" id="3.90.79.10">
    <property type="entry name" value="Nucleoside Triphosphate Pyrophosphohydrolase"/>
    <property type="match status" value="1"/>
</dbReference>
<name>A0A3M0G3D9_9CORY</name>
<dbReference type="RefSeq" id="WP_121910982.1">
    <property type="nucleotide sequence ID" value="NZ_CP068292.1"/>
</dbReference>
<dbReference type="InterPro" id="IPR015797">
    <property type="entry name" value="NUDIX_hydrolase-like_dom_sf"/>
</dbReference>
<evidence type="ECO:0000313" key="8">
    <source>
        <dbReference type="EMBL" id="MBM0244061.1"/>
    </source>
</evidence>
<comment type="cofactor">
    <cofactor evidence="2">
        <name>Mg(2+)</name>
        <dbReference type="ChEBI" id="CHEBI:18420"/>
    </cofactor>
</comment>
<evidence type="ECO:0000313" key="9">
    <source>
        <dbReference type="EMBL" id="RMB59295.1"/>
    </source>
</evidence>
<comment type="cofactor">
    <cofactor evidence="1">
        <name>Mn(2+)</name>
        <dbReference type="ChEBI" id="CHEBI:29035"/>
    </cofactor>
</comment>
<dbReference type="PROSITE" id="PS51462">
    <property type="entry name" value="NUDIX"/>
    <property type="match status" value="1"/>
</dbReference>
<evidence type="ECO:0000256" key="6">
    <source>
        <dbReference type="ARBA" id="ARBA00023211"/>
    </source>
</evidence>
<keyword evidence="5" id="KW-0460">Magnesium</keyword>
<evidence type="ECO:0000256" key="3">
    <source>
        <dbReference type="ARBA" id="ARBA00022723"/>
    </source>
</evidence>
<protein>
    <submittedName>
        <fullName evidence="9">NUDIX domain-containing protein</fullName>
    </submittedName>
</protein>
<dbReference type="OrthoDB" id="7183442at2"/>
<dbReference type="GO" id="GO:0016818">
    <property type="term" value="F:hydrolase activity, acting on acid anhydrides, in phosphorus-containing anhydrides"/>
    <property type="evidence" value="ECO:0007669"/>
    <property type="project" value="InterPro"/>
</dbReference>
<dbReference type="AlphaFoldDB" id="A0A3M0G3D9"/>
<dbReference type="Proteomes" id="UP001518680">
    <property type="component" value="Unassembled WGS sequence"/>
</dbReference>
<evidence type="ECO:0000313" key="11">
    <source>
        <dbReference type="Proteomes" id="UP001518680"/>
    </source>
</evidence>
<dbReference type="EMBL" id="REGC01000009">
    <property type="protein sequence ID" value="RMB59295.1"/>
    <property type="molecule type" value="Genomic_DNA"/>
</dbReference>
<proteinExistence type="predicted"/>
<feature type="domain" description="Nudix hydrolase" evidence="7">
    <location>
        <begin position="22"/>
        <end position="228"/>
    </location>
</feature>
<sequence length="275" mass="31167">MDNEIHDRLDAIDSNDLTGFNGGRMAATVLLLRDGPEGLEVWVQERVSTMRNYPGHAVFPGGGVDPRDFPPRSWGSGNLWAGKSVVSMARRMGVTKYKAHALVFAAARELFEESGILFAIRDYGKISDVRGYYRERRLLENHTISFTEFLSNNGMRVDTDMLFPWARWVGQSKNHWFDTFFFVAVLPRGQEPDGDTHEADDAGWFSPQLVLEGWRAGLVRLVVPTWAQMQRLCKYSTVQEVLDDASSSDLRPVIGDPRNDPQYAEYFATTPTERI</sequence>
<dbReference type="EMBL" id="JAACBX020000002">
    <property type="protein sequence ID" value="MBM0244061.1"/>
    <property type="molecule type" value="Genomic_DNA"/>
</dbReference>
<evidence type="ECO:0000256" key="2">
    <source>
        <dbReference type="ARBA" id="ARBA00001946"/>
    </source>
</evidence>
<dbReference type="Proteomes" id="UP000270649">
    <property type="component" value="Unassembled WGS sequence"/>
</dbReference>
<evidence type="ECO:0000259" key="7">
    <source>
        <dbReference type="PROSITE" id="PS51462"/>
    </source>
</evidence>
<dbReference type="GO" id="GO:0046872">
    <property type="term" value="F:metal ion binding"/>
    <property type="evidence" value="ECO:0007669"/>
    <property type="project" value="UniProtKB-KW"/>
</dbReference>
<dbReference type="PANTHER" id="PTHR12318">
    <property type="entry name" value="TESTOSTERONE-REGULATED PROTEIN RP2"/>
    <property type="match status" value="1"/>
</dbReference>
<organism evidence="9 10">
    <name type="scientific">Corynebacterium macginleyi</name>
    <dbReference type="NCBI Taxonomy" id="38290"/>
    <lineage>
        <taxon>Bacteria</taxon>
        <taxon>Bacillati</taxon>
        <taxon>Actinomycetota</taxon>
        <taxon>Actinomycetes</taxon>
        <taxon>Mycobacteriales</taxon>
        <taxon>Corynebacteriaceae</taxon>
        <taxon>Corynebacterium</taxon>
    </lineage>
</organism>
<evidence type="ECO:0000313" key="10">
    <source>
        <dbReference type="Proteomes" id="UP000270649"/>
    </source>
</evidence>
<evidence type="ECO:0000256" key="4">
    <source>
        <dbReference type="ARBA" id="ARBA00022801"/>
    </source>
</evidence>
<evidence type="ECO:0000256" key="5">
    <source>
        <dbReference type="ARBA" id="ARBA00022842"/>
    </source>
</evidence>